<dbReference type="EMBL" id="LXQA010122633">
    <property type="protein sequence ID" value="MCI20974.1"/>
    <property type="molecule type" value="Genomic_DNA"/>
</dbReference>
<accession>A0A392QA06</accession>
<evidence type="ECO:0000313" key="2">
    <source>
        <dbReference type="EMBL" id="MCI20974.1"/>
    </source>
</evidence>
<name>A0A392QA06_9FABA</name>
<evidence type="ECO:0000313" key="3">
    <source>
        <dbReference type="Proteomes" id="UP000265520"/>
    </source>
</evidence>
<keyword evidence="3" id="KW-1185">Reference proteome</keyword>
<feature type="non-terminal residue" evidence="2">
    <location>
        <position position="1"/>
    </location>
</feature>
<sequence>DLLSHAQNYINYEEKMLGEKLEKAKILPKKDERAIEERGRRIPRTLQGRKYSGIASTPNSLMSGSVLQEK</sequence>
<feature type="region of interest" description="Disordered" evidence="1">
    <location>
        <begin position="40"/>
        <end position="70"/>
    </location>
</feature>
<dbReference type="AlphaFoldDB" id="A0A392QA06"/>
<comment type="caution">
    <text evidence="2">The sequence shown here is derived from an EMBL/GenBank/DDBJ whole genome shotgun (WGS) entry which is preliminary data.</text>
</comment>
<dbReference type="Proteomes" id="UP000265520">
    <property type="component" value="Unassembled WGS sequence"/>
</dbReference>
<proteinExistence type="predicted"/>
<organism evidence="2 3">
    <name type="scientific">Trifolium medium</name>
    <dbReference type="NCBI Taxonomy" id="97028"/>
    <lineage>
        <taxon>Eukaryota</taxon>
        <taxon>Viridiplantae</taxon>
        <taxon>Streptophyta</taxon>
        <taxon>Embryophyta</taxon>
        <taxon>Tracheophyta</taxon>
        <taxon>Spermatophyta</taxon>
        <taxon>Magnoliopsida</taxon>
        <taxon>eudicotyledons</taxon>
        <taxon>Gunneridae</taxon>
        <taxon>Pentapetalae</taxon>
        <taxon>rosids</taxon>
        <taxon>fabids</taxon>
        <taxon>Fabales</taxon>
        <taxon>Fabaceae</taxon>
        <taxon>Papilionoideae</taxon>
        <taxon>50 kb inversion clade</taxon>
        <taxon>NPAAA clade</taxon>
        <taxon>Hologalegina</taxon>
        <taxon>IRL clade</taxon>
        <taxon>Trifolieae</taxon>
        <taxon>Trifolium</taxon>
    </lineage>
</organism>
<evidence type="ECO:0000256" key="1">
    <source>
        <dbReference type="SAM" id="MobiDB-lite"/>
    </source>
</evidence>
<reference evidence="2 3" key="1">
    <citation type="journal article" date="2018" name="Front. Plant Sci.">
        <title>Red Clover (Trifolium pratense) and Zigzag Clover (T. medium) - A Picture of Genomic Similarities and Differences.</title>
        <authorList>
            <person name="Dluhosova J."/>
            <person name="Istvanek J."/>
            <person name="Nedelnik J."/>
            <person name="Repkova J."/>
        </authorList>
    </citation>
    <scope>NUCLEOTIDE SEQUENCE [LARGE SCALE GENOMIC DNA]</scope>
    <source>
        <strain evidence="3">cv. 10/8</strain>
        <tissue evidence="2">Leaf</tissue>
    </source>
</reference>
<feature type="compositionally biased region" description="Polar residues" evidence="1">
    <location>
        <begin position="54"/>
        <end position="70"/>
    </location>
</feature>
<protein>
    <submittedName>
        <fullName evidence="2">Uncharacterized protein</fullName>
    </submittedName>
</protein>